<dbReference type="EMBL" id="AP008207">
    <property type="protein sequence ID" value="BAF06328.2"/>
    <property type="molecule type" value="Genomic_DNA"/>
</dbReference>
<dbReference type="KEGG" id="dosa:Os01g0776400"/>
<accession>Q0JIV0</accession>
<dbReference type="Gene3D" id="2.130.10.10">
    <property type="entry name" value="YVTN repeat-like/Quinoprotein amine dehydrogenase"/>
    <property type="match status" value="1"/>
</dbReference>
<dbReference type="AlphaFoldDB" id="Q0JIV0"/>
<evidence type="ECO:0000313" key="5">
    <source>
        <dbReference type="EMBL" id="BAF06328.2"/>
    </source>
</evidence>
<dbReference type="PANTHER" id="PTHR22838:SF4">
    <property type="entry name" value="WD REPEAT-CONTAINING PROTEIN 13"/>
    <property type="match status" value="1"/>
</dbReference>
<feature type="compositionally biased region" description="Low complexity" evidence="4">
    <location>
        <begin position="1"/>
        <end position="15"/>
    </location>
</feature>
<dbReference type="InterPro" id="IPR015943">
    <property type="entry name" value="WD40/YVTN_repeat-like_dom_sf"/>
</dbReference>
<keyword evidence="1 3" id="KW-0853">WD repeat</keyword>
<name>Q0JIV0_ORYSJ</name>
<gene>
    <name evidence="5" type="ordered locus">Os01g0776400</name>
</gene>
<evidence type="ECO:0000313" key="6">
    <source>
        <dbReference type="Proteomes" id="UP000000763"/>
    </source>
</evidence>
<dbReference type="Pfam" id="PF00400">
    <property type="entry name" value="WD40"/>
    <property type="match status" value="1"/>
</dbReference>
<dbReference type="InterPro" id="IPR011047">
    <property type="entry name" value="Quinoprotein_ADH-like_sf"/>
</dbReference>
<reference evidence="6" key="2">
    <citation type="journal article" date="2008" name="Nucleic Acids Res.">
        <title>The rice annotation project database (RAP-DB): 2008 update.</title>
        <authorList>
            <consortium name="The rice annotation project (RAP)"/>
        </authorList>
    </citation>
    <scope>GENOME REANNOTATION</scope>
    <source>
        <strain evidence="6">cv. Nipponbare</strain>
    </source>
</reference>
<dbReference type="InterPro" id="IPR019775">
    <property type="entry name" value="WD40_repeat_CS"/>
</dbReference>
<dbReference type="PROSITE" id="PS50082">
    <property type="entry name" value="WD_REPEATS_2"/>
    <property type="match status" value="1"/>
</dbReference>
<dbReference type="PROSITE" id="PS00678">
    <property type="entry name" value="WD_REPEATS_1"/>
    <property type="match status" value="1"/>
</dbReference>
<dbReference type="InterPro" id="IPR051350">
    <property type="entry name" value="WD_repeat-ST_regulator"/>
</dbReference>
<sequence length="220" mass="23780">MEATAGGSTASAAACPPAPSRPTDPDFLSCVLQPPTPSSSSSRPDDDYAALRRLLLRRKPPSALQHRMEWRCNGKGYVAYRNFLLRRIDGGAASSCASTSSNSGRWAPSPAYAAFSEADSWSSSKVDFDFSSNNQYIASCSMDKTMRVWEISKGTCIRVVYGVSSQLCICFHPAINFSTGRIVSKLTFDDAVTALDVDHTGQLIFAGDAQVSIDLVCFYC</sequence>
<dbReference type="PANTHER" id="PTHR22838">
    <property type="entry name" value="WD REPEAT PROTEIN 26-RELATED"/>
    <property type="match status" value="1"/>
</dbReference>
<organism evidence="5 6">
    <name type="scientific">Oryza sativa subsp. japonica</name>
    <name type="common">Rice</name>
    <dbReference type="NCBI Taxonomy" id="39947"/>
    <lineage>
        <taxon>Eukaryota</taxon>
        <taxon>Viridiplantae</taxon>
        <taxon>Streptophyta</taxon>
        <taxon>Embryophyta</taxon>
        <taxon>Tracheophyta</taxon>
        <taxon>Spermatophyta</taxon>
        <taxon>Magnoliopsida</taxon>
        <taxon>Liliopsida</taxon>
        <taxon>Poales</taxon>
        <taxon>Poaceae</taxon>
        <taxon>BOP clade</taxon>
        <taxon>Oryzoideae</taxon>
        <taxon>Oryzeae</taxon>
        <taxon>Oryzinae</taxon>
        <taxon>Oryza</taxon>
        <taxon>Oryza sativa</taxon>
    </lineage>
</organism>
<protein>
    <submittedName>
        <fullName evidence="5">Os01g0776400 protein</fullName>
    </submittedName>
</protein>
<evidence type="ECO:0000256" key="1">
    <source>
        <dbReference type="ARBA" id="ARBA00022574"/>
    </source>
</evidence>
<evidence type="ECO:0000256" key="2">
    <source>
        <dbReference type="ARBA" id="ARBA00022737"/>
    </source>
</evidence>
<evidence type="ECO:0000256" key="3">
    <source>
        <dbReference type="PROSITE-ProRule" id="PRU00221"/>
    </source>
</evidence>
<keyword evidence="2" id="KW-0677">Repeat</keyword>
<dbReference type="SUPFAM" id="SSF50998">
    <property type="entry name" value="Quinoprotein alcohol dehydrogenase-like"/>
    <property type="match status" value="1"/>
</dbReference>
<evidence type="ECO:0000256" key="4">
    <source>
        <dbReference type="SAM" id="MobiDB-lite"/>
    </source>
</evidence>
<proteinExistence type="predicted"/>
<reference evidence="5 6" key="1">
    <citation type="journal article" date="2005" name="Nature">
        <title>The map-based sequence of the rice genome.</title>
        <authorList>
            <consortium name="International rice genome sequencing project (IRGSP)"/>
            <person name="Matsumoto T."/>
            <person name="Wu J."/>
            <person name="Kanamori H."/>
            <person name="Katayose Y."/>
            <person name="Fujisawa M."/>
            <person name="Namiki N."/>
            <person name="Mizuno H."/>
            <person name="Yamamoto K."/>
            <person name="Antonio B.A."/>
            <person name="Baba T."/>
            <person name="Sakata K."/>
            <person name="Nagamura Y."/>
            <person name="Aoki H."/>
            <person name="Arikawa K."/>
            <person name="Arita K."/>
            <person name="Bito T."/>
            <person name="Chiden Y."/>
            <person name="Fujitsuka N."/>
            <person name="Fukunaka R."/>
            <person name="Hamada M."/>
            <person name="Harada C."/>
            <person name="Hayashi A."/>
            <person name="Hijishita S."/>
            <person name="Honda M."/>
            <person name="Hosokawa S."/>
            <person name="Ichikawa Y."/>
            <person name="Idonuma A."/>
            <person name="Iijima M."/>
            <person name="Ikeda M."/>
            <person name="Ikeno M."/>
            <person name="Ito K."/>
            <person name="Ito S."/>
            <person name="Ito T."/>
            <person name="Ito Y."/>
            <person name="Ito Y."/>
            <person name="Iwabuchi A."/>
            <person name="Kamiya K."/>
            <person name="Karasawa W."/>
            <person name="Kurita K."/>
            <person name="Katagiri S."/>
            <person name="Kikuta A."/>
            <person name="Kobayashi H."/>
            <person name="Kobayashi N."/>
            <person name="Machita K."/>
            <person name="Maehara T."/>
            <person name="Masukawa M."/>
            <person name="Mizubayashi T."/>
            <person name="Mukai Y."/>
            <person name="Nagasaki H."/>
            <person name="Nagata Y."/>
            <person name="Naito S."/>
            <person name="Nakashima M."/>
            <person name="Nakama Y."/>
            <person name="Nakamichi Y."/>
            <person name="Nakamura M."/>
            <person name="Meguro A."/>
            <person name="Negishi M."/>
            <person name="Ohta I."/>
            <person name="Ohta T."/>
            <person name="Okamoto M."/>
            <person name="Ono N."/>
            <person name="Saji S."/>
            <person name="Sakaguchi M."/>
            <person name="Sakai K."/>
            <person name="Shibata M."/>
            <person name="Shimokawa T."/>
            <person name="Song J."/>
            <person name="Takazaki Y."/>
            <person name="Terasawa K."/>
            <person name="Tsugane M."/>
            <person name="Tsuji K."/>
            <person name="Ueda S."/>
            <person name="Waki K."/>
            <person name="Yamagata H."/>
            <person name="Yamamoto M."/>
            <person name="Yamamoto S."/>
            <person name="Yamane H."/>
            <person name="Yoshiki S."/>
            <person name="Yoshihara R."/>
            <person name="Yukawa K."/>
            <person name="Zhong H."/>
            <person name="Yano M."/>
            <person name="Yuan Q."/>
            <person name="Ouyang S."/>
            <person name="Liu J."/>
            <person name="Jones K.M."/>
            <person name="Gansberger K."/>
            <person name="Moffat K."/>
            <person name="Hill J."/>
            <person name="Bera J."/>
            <person name="Fadrosh D."/>
            <person name="Jin S."/>
            <person name="Johri S."/>
            <person name="Kim M."/>
            <person name="Overton L."/>
            <person name="Reardon M."/>
            <person name="Tsitrin T."/>
            <person name="Vuong H."/>
            <person name="Weaver B."/>
            <person name="Ciecko A."/>
            <person name="Tallon L."/>
            <person name="Jackson J."/>
            <person name="Pai G."/>
            <person name="Aken S.V."/>
            <person name="Utterback T."/>
            <person name="Reidmuller S."/>
            <person name="Feldblyum T."/>
            <person name="Hsiao J."/>
            <person name="Zismann V."/>
            <person name="Iobst S."/>
            <person name="de Vazeille A.R."/>
            <person name="Buell C.R."/>
            <person name="Ying K."/>
            <person name="Li Y."/>
            <person name="Lu T."/>
            <person name="Huang Y."/>
            <person name="Zhao Q."/>
            <person name="Feng Q."/>
            <person name="Zhang L."/>
            <person name="Zhu J."/>
            <person name="Weng Q."/>
            <person name="Mu J."/>
            <person name="Lu Y."/>
            <person name="Fan D."/>
            <person name="Liu Y."/>
            <person name="Guan J."/>
            <person name="Zhang Y."/>
            <person name="Yu S."/>
            <person name="Liu X."/>
            <person name="Zhang Y."/>
            <person name="Hong G."/>
            <person name="Han B."/>
            <person name="Choisne N."/>
            <person name="Demange N."/>
            <person name="Orjeda G."/>
            <person name="Samain S."/>
            <person name="Cattolico L."/>
            <person name="Pelletier E."/>
            <person name="Couloux A."/>
            <person name="Segurens B."/>
            <person name="Wincker P."/>
            <person name="D'Hont A."/>
            <person name="Scarpelli C."/>
            <person name="Weissenbach J."/>
            <person name="Salanoubat M."/>
            <person name="Quetier F."/>
            <person name="Yu Y."/>
            <person name="Kim H.R."/>
            <person name="Rambo T."/>
            <person name="Currie J."/>
            <person name="Collura K."/>
            <person name="Luo M."/>
            <person name="Yang T."/>
            <person name="Ammiraju J.S.S."/>
            <person name="Engler F."/>
            <person name="Soderlund C."/>
            <person name="Wing R.A."/>
            <person name="Palmer L.E."/>
            <person name="de la Bastide M."/>
            <person name="Spiegel L."/>
            <person name="Nascimento L."/>
            <person name="Zutavern T."/>
            <person name="O'Shaughnessy A."/>
            <person name="Dike S."/>
            <person name="Dedhia N."/>
            <person name="Preston R."/>
            <person name="Balija V."/>
            <person name="McCombie W.R."/>
            <person name="Chow T."/>
            <person name="Chen H."/>
            <person name="Chung M."/>
            <person name="Chen C."/>
            <person name="Shaw J."/>
            <person name="Wu H."/>
            <person name="Hsiao K."/>
            <person name="Chao Y."/>
            <person name="Chu M."/>
            <person name="Cheng C."/>
            <person name="Hour A."/>
            <person name="Lee P."/>
            <person name="Lin S."/>
            <person name="Lin Y."/>
            <person name="Liou J."/>
            <person name="Liu S."/>
            <person name="Hsing Y."/>
            <person name="Raghuvanshi S."/>
            <person name="Mohanty A."/>
            <person name="Bharti A.K."/>
            <person name="Gaur A."/>
            <person name="Gupta V."/>
            <person name="Kumar D."/>
            <person name="Ravi V."/>
            <person name="Vij S."/>
            <person name="Kapur A."/>
            <person name="Khurana P."/>
            <person name="Khurana P."/>
            <person name="Khurana J.P."/>
            <person name="Tyagi A.K."/>
            <person name="Gaikwad K."/>
            <person name="Singh A."/>
            <person name="Dalal V."/>
            <person name="Srivastava S."/>
            <person name="Dixit A."/>
            <person name="Pal A.K."/>
            <person name="Ghazi I.A."/>
            <person name="Yadav M."/>
            <person name="Pandit A."/>
            <person name="Bhargava A."/>
            <person name="Sureshbabu K."/>
            <person name="Batra K."/>
            <person name="Sharma T.R."/>
            <person name="Mohapatra T."/>
            <person name="Singh N.K."/>
            <person name="Messing J."/>
            <person name="Nelson A.B."/>
            <person name="Fuks G."/>
            <person name="Kavchok S."/>
            <person name="Keizer G."/>
            <person name="Linton E."/>
            <person name="Llaca V."/>
            <person name="Song R."/>
            <person name="Tanyolac B."/>
            <person name="Young S."/>
            <person name="Ho-Il K."/>
            <person name="Hahn J.H."/>
            <person name="Sangsakoo G."/>
            <person name="Vanavichit A."/>
            <person name="de Mattos Luiz.A.T."/>
            <person name="Zimmer P.D."/>
            <person name="Malone G."/>
            <person name="Dellagostin O."/>
            <person name="de Oliveira A.C."/>
            <person name="Bevan M."/>
            <person name="Bancroft I."/>
            <person name="Minx P."/>
            <person name="Cordum H."/>
            <person name="Wilson R."/>
            <person name="Cheng Z."/>
            <person name="Jin W."/>
            <person name="Jiang J."/>
            <person name="Leong S.A."/>
            <person name="Iwama H."/>
            <person name="Gojobori T."/>
            <person name="Itoh T."/>
            <person name="Niimura Y."/>
            <person name="Fujii Y."/>
            <person name="Habara T."/>
            <person name="Sakai H."/>
            <person name="Sato Y."/>
            <person name="Wilson G."/>
            <person name="Kumar K."/>
            <person name="McCouch S."/>
            <person name="Juretic N."/>
            <person name="Hoen D."/>
            <person name="Wright S."/>
            <person name="Bruskiewich R."/>
            <person name="Bureau T."/>
            <person name="Miyao A."/>
            <person name="Hirochika H."/>
            <person name="Nishikawa T."/>
            <person name="Kadowaki K."/>
            <person name="Sugiura M."/>
            <person name="Burr B."/>
            <person name="Sasaki T."/>
        </authorList>
    </citation>
    <scope>NUCLEOTIDE SEQUENCE [LARGE SCALE GENOMIC DNA]</scope>
    <source>
        <strain evidence="6">cv. Nipponbare</strain>
    </source>
</reference>
<dbReference type="Proteomes" id="UP000000763">
    <property type="component" value="Chromosome 1"/>
</dbReference>
<dbReference type="InterPro" id="IPR001680">
    <property type="entry name" value="WD40_rpt"/>
</dbReference>
<feature type="repeat" description="WD" evidence="3">
    <location>
        <begin position="130"/>
        <end position="159"/>
    </location>
</feature>
<feature type="region of interest" description="Disordered" evidence="4">
    <location>
        <begin position="1"/>
        <end position="46"/>
    </location>
</feature>